<dbReference type="AlphaFoldDB" id="K0NKL2"/>
<dbReference type="PROSITE" id="PS50112">
    <property type="entry name" value="PAS"/>
    <property type="match status" value="1"/>
</dbReference>
<dbReference type="KEGG" id="dto:TOL2_C39350"/>
<dbReference type="SMART" id="SM00448">
    <property type="entry name" value="REC"/>
    <property type="match status" value="1"/>
</dbReference>
<dbReference type="Pfam" id="PF00512">
    <property type="entry name" value="HisKA"/>
    <property type="match status" value="1"/>
</dbReference>
<accession>K0NKL2</accession>
<dbReference type="Pfam" id="PF00072">
    <property type="entry name" value="Response_reg"/>
    <property type="match status" value="1"/>
</dbReference>
<evidence type="ECO:0000256" key="5">
    <source>
        <dbReference type="SAM" id="Coils"/>
    </source>
</evidence>
<reference evidence="10 11" key="1">
    <citation type="journal article" date="2013" name="Environ. Microbiol.">
        <title>Complete genome, catabolic sub-proteomes and key-metabolites of Desulfobacula toluolica Tol2, a marine, aromatic compound-degrading, sulfate-reducing bacterium.</title>
        <authorList>
            <person name="Wohlbrand L."/>
            <person name="Jacob J.H."/>
            <person name="Kube M."/>
            <person name="Mussmann M."/>
            <person name="Jarling R."/>
            <person name="Beck A."/>
            <person name="Amann R."/>
            <person name="Wilkes H."/>
            <person name="Reinhardt R."/>
            <person name="Rabus R."/>
        </authorList>
    </citation>
    <scope>NUCLEOTIDE SEQUENCE [LARGE SCALE GENOMIC DNA]</scope>
    <source>
        <strain evidence="11">DSM 7467 / Tol2</strain>
    </source>
</reference>
<dbReference type="GO" id="GO:0000155">
    <property type="term" value="F:phosphorelay sensor kinase activity"/>
    <property type="evidence" value="ECO:0007669"/>
    <property type="project" value="InterPro"/>
</dbReference>
<dbReference type="PANTHER" id="PTHR43065">
    <property type="entry name" value="SENSOR HISTIDINE KINASE"/>
    <property type="match status" value="1"/>
</dbReference>
<dbReference type="PRINTS" id="PR00344">
    <property type="entry name" value="BCTRLSENSOR"/>
</dbReference>
<dbReference type="InterPro" id="IPR001789">
    <property type="entry name" value="Sig_transdc_resp-reg_receiver"/>
</dbReference>
<feature type="domain" description="PAS" evidence="8">
    <location>
        <begin position="195"/>
        <end position="267"/>
    </location>
</feature>
<dbReference type="SMART" id="SM00387">
    <property type="entry name" value="HATPase_c"/>
    <property type="match status" value="1"/>
</dbReference>
<dbReference type="InterPro" id="IPR004358">
    <property type="entry name" value="Sig_transdc_His_kin-like_C"/>
</dbReference>
<organism evidence="10 11">
    <name type="scientific">Desulfobacula toluolica (strain DSM 7467 / Tol2)</name>
    <dbReference type="NCBI Taxonomy" id="651182"/>
    <lineage>
        <taxon>Bacteria</taxon>
        <taxon>Pseudomonadati</taxon>
        <taxon>Thermodesulfobacteriota</taxon>
        <taxon>Desulfobacteria</taxon>
        <taxon>Desulfobacterales</taxon>
        <taxon>Desulfobacteraceae</taxon>
        <taxon>Desulfobacula</taxon>
    </lineage>
</organism>
<dbReference type="InterPro" id="IPR003661">
    <property type="entry name" value="HisK_dim/P_dom"/>
</dbReference>
<feature type="domain" description="Histidine kinase" evidence="6">
    <location>
        <begin position="343"/>
        <end position="565"/>
    </location>
</feature>
<dbReference type="InterPro" id="IPR003594">
    <property type="entry name" value="HATPase_dom"/>
</dbReference>
<dbReference type="InterPro" id="IPR011006">
    <property type="entry name" value="CheY-like_superfamily"/>
</dbReference>
<evidence type="ECO:0000259" key="6">
    <source>
        <dbReference type="PROSITE" id="PS50109"/>
    </source>
</evidence>
<dbReference type="Pfam" id="PF02518">
    <property type="entry name" value="HATPase_c"/>
    <property type="match status" value="1"/>
</dbReference>
<dbReference type="PROSITE" id="PS50109">
    <property type="entry name" value="HIS_KIN"/>
    <property type="match status" value="1"/>
</dbReference>
<dbReference type="RefSeq" id="WP_014959271.1">
    <property type="nucleotide sequence ID" value="NC_018645.1"/>
</dbReference>
<dbReference type="CDD" id="cd00156">
    <property type="entry name" value="REC"/>
    <property type="match status" value="1"/>
</dbReference>
<evidence type="ECO:0000256" key="1">
    <source>
        <dbReference type="ARBA" id="ARBA00000085"/>
    </source>
</evidence>
<dbReference type="HOGENOM" id="CLU_000445_114_51_7"/>
<dbReference type="PROSITE" id="PS50110">
    <property type="entry name" value="RESPONSE_REGULATORY"/>
    <property type="match status" value="1"/>
</dbReference>
<keyword evidence="11" id="KW-1185">Reference proteome</keyword>
<dbReference type="Gene3D" id="3.30.565.10">
    <property type="entry name" value="Histidine kinase-like ATPase, C-terminal domain"/>
    <property type="match status" value="1"/>
</dbReference>
<dbReference type="OrthoDB" id="5487437at2"/>
<dbReference type="InterPro" id="IPR000014">
    <property type="entry name" value="PAS"/>
</dbReference>
<proteinExistence type="predicted"/>
<dbReference type="Proteomes" id="UP000007347">
    <property type="component" value="Chromosome"/>
</dbReference>
<name>K0NKL2_DESTT</name>
<dbReference type="SMART" id="SM00388">
    <property type="entry name" value="HisKA"/>
    <property type="match status" value="1"/>
</dbReference>
<evidence type="ECO:0000256" key="2">
    <source>
        <dbReference type="ARBA" id="ARBA00012438"/>
    </source>
</evidence>
<dbReference type="PANTHER" id="PTHR43065:SF42">
    <property type="entry name" value="TWO-COMPONENT SENSOR PPRA"/>
    <property type="match status" value="1"/>
</dbReference>
<keyword evidence="10" id="KW-0418">Kinase</keyword>
<keyword evidence="3 4" id="KW-0597">Phosphoprotein</keyword>
<evidence type="ECO:0000259" key="7">
    <source>
        <dbReference type="PROSITE" id="PS50110"/>
    </source>
</evidence>
<dbReference type="SUPFAM" id="SSF52172">
    <property type="entry name" value="CheY-like"/>
    <property type="match status" value="1"/>
</dbReference>
<evidence type="ECO:0000256" key="3">
    <source>
        <dbReference type="ARBA" id="ARBA00022553"/>
    </source>
</evidence>
<dbReference type="InterPro" id="IPR013655">
    <property type="entry name" value="PAS_fold_3"/>
</dbReference>
<evidence type="ECO:0000256" key="4">
    <source>
        <dbReference type="PROSITE-ProRule" id="PRU00169"/>
    </source>
</evidence>
<evidence type="ECO:0000313" key="10">
    <source>
        <dbReference type="EMBL" id="CCK82091.1"/>
    </source>
</evidence>
<dbReference type="EMBL" id="FO203503">
    <property type="protein sequence ID" value="CCK82091.1"/>
    <property type="molecule type" value="Genomic_DNA"/>
</dbReference>
<keyword evidence="10" id="KW-0808">Transferase</keyword>
<dbReference type="CDD" id="cd00130">
    <property type="entry name" value="PAS"/>
    <property type="match status" value="1"/>
</dbReference>
<dbReference type="CDD" id="cd00082">
    <property type="entry name" value="HisKA"/>
    <property type="match status" value="1"/>
</dbReference>
<dbReference type="EC" id="2.7.13.3" evidence="2"/>
<dbReference type="SMART" id="SM00086">
    <property type="entry name" value="PAC"/>
    <property type="match status" value="1"/>
</dbReference>
<dbReference type="InterPro" id="IPR035965">
    <property type="entry name" value="PAS-like_dom_sf"/>
</dbReference>
<dbReference type="InterPro" id="IPR005467">
    <property type="entry name" value="His_kinase_dom"/>
</dbReference>
<dbReference type="SUPFAM" id="SSF47384">
    <property type="entry name" value="Homodimeric domain of signal transducing histidine kinase"/>
    <property type="match status" value="1"/>
</dbReference>
<dbReference type="SUPFAM" id="SSF55874">
    <property type="entry name" value="ATPase domain of HSP90 chaperone/DNA topoisomerase II/histidine kinase"/>
    <property type="match status" value="1"/>
</dbReference>
<keyword evidence="5" id="KW-0175">Coiled coil</keyword>
<dbReference type="InterPro" id="IPR000700">
    <property type="entry name" value="PAS-assoc_C"/>
</dbReference>
<dbReference type="SUPFAM" id="SSF55785">
    <property type="entry name" value="PYP-like sensor domain (PAS domain)"/>
    <property type="match status" value="2"/>
</dbReference>
<evidence type="ECO:0000313" key="11">
    <source>
        <dbReference type="Proteomes" id="UP000007347"/>
    </source>
</evidence>
<dbReference type="Gene3D" id="1.10.287.130">
    <property type="match status" value="1"/>
</dbReference>
<dbReference type="PROSITE" id="PS50113">
    <property type="entry name" value="PAC"/>
    <property type="match status" value="1"/>
</dbReference>
<sequence length="701" mass="79821">MTEKPTYEELENRIRKLEQAEADHKKIEDALHQYTELYRTEQKKTEYQINKKNQQLLENQTELAKSEELFRGLFDHMTSGCGIYEVINDGSKGSDYIIKGFNKKSLEIEGQTLEQVMGKSLFDLRPTVDDFGLISVLKRVWETGTPDYYPVKIYQDEKFSNYYENYVFKIPSGEVVTVYNDVTDQKNNEMALKESMERFELAMQFANDGLYDWNLITNKIYYSNGWKRMLGYEPHEIKNELSEWERLTKPEDIKACWEMLEQVIEKKRDRFEKEFQMQHRKGHKIYIHSRANVIFDEHGQAVRVVGTHVDITERKKAELEKNLLQKQLAQAQKMESIGTLTGGIAHDFNNILGIIMGNTELALMNTQESNPAYSNLKQIEKAGLRATNIVRQLLSFSRKTDPKKRPIKIALVIKEALKFLRVMIPTTIEIVQDIHSADENILADPTQINQIMMNLCINAFHAMEQTGGTLTVHVKTVENPSIRKYPGLGNGRHVKISVKDTGPGIAPDIMNRIFDPYFTTKEVGKGSGLGLAVVHGIVKNHNAGIFVHTRPGQGAVFNLLFPVAAQKTETKQNTAGEFLLGSETVLFVDDETSIVEMAEAMLTYMGYRPETRNNPVDALALFKSNPHGFDLVITDMTMPHMSGIQLSEKLMAIRPDIPIIIATGYSALVDEKRAKTLGIRACLMKPIIMAELSKTIRKVLD</sequence>
<feature type="modified residue" description="4-aspartylphosphate" evidence="4">
    <location>
        <position position="635"/>
    </location>
</feature>
<evidence type="ECO:0000259" key="8">
    <source>
        <dbReference type="PROSITE" id="PS50112"/>
    </source>
</evidence>
<dbReference type="InterPro" id="IPR036097">
    <property type="entry name" value="HisK_dim/P_sf"/>
</dbReference>
<dbReference type="InterPro" id="IPR036890">
    <property type="entry name" value="HATPase_C_sf"/>
</dbReference>
<evidence type="ECO:0000259" key="9">
    <source>
        <dbReference type="PROSITE" id="PS50113"/>
    </source>
</evidence>
<dbReference type="Gene3D" id="3.40.50.2300">
    <property type="match status" value="1"/>
</dbReference>
<feature type="domain" description="PAC" evidence="9">
    <location>
        <begin position="271"/>
        <end position="323"/>
    </location>
</feature>
<dbReference type="InterPro" id="IPR001610">
    <property type="entry name" value="PAC"/>
</dbReference>
<protein>
    <recommendedName>
        <fullName evidence="2">histidine kinase</fullName>
        <ecNumber evidence="2">2.7.13.3</ecNumber>
    </recommendedName>
</protein>
<gene>
    <name evidence="10" type="ordered locus">TOL2_C39350</name>
</gene>
<dbReference type="STRING" id="651182.TOL2_C39350"/>
<feature type="coiled-coil region" evidence="5">
    <location>
        <begin position="7"/>
        <end position="69"/>
    </location>
</feature>
<comment type="catalytic activity">
    <reaction evidence="1">
        <text>ATP + protein L-histidine = ADP + protein N-phospho-L-histidine.</text>
        <dbReference type="EC" id="2.7.13.3"/>
    </reaction>
</comment>
<dbReference type="NCBIfam" id="TIGR00229">
    <property type="entry name" value="sensory_box"/>
    <property type="match status" value="1"/>
</dbReference>
<dbReference type="Pfam" id="PF08447">
    <property type="entry name" value="PAS_3"/>
    <property type="match status" value="1"/>
</dbReference>
<feature type="domain" description="Response regulatory" evidence="7">
    <location>
        <begin position="584"/>
        <end position="700"/>
    </location>
</feature>
<dbReference type="Gene3D" id="3.30.450.20">
    <property type="entry name" value="PAS domain"/>
    <property type="match status" value="2"/>
</dbReference>